<dbReference type="AlphaFoldDB" id="H1S977"/>
<accession>H1S977</accession>
<feature type="domain" description="ABC transporter" evidence="8">
    <location>
        <begin position="4"/>
        <end position="234"/>
    </location>
</feature>
<keyword evidence="4" id="KW-0547">Nucleotide-binding</keyword>
<evidence type="ECO:0000256" key="7">
    <source>
        <dbReference type="ARBA" id="ARBA00023136"/>
    </source>
</evidence>
<evidence type="ECO:0000256" key="4">
    <source>
        <dbReference type="ARBA" id="ARBA00022741"/>
    </source>
</evidence>
<organism evidence="9 10">
    <name type="scientific">Cupriavidus basilensis OR16</name>
    <dbReference type="NCBI Taxonomy" id="1127483"/>
    <lineage>
        <taxon>Bacteria</taxon>
        <taxon>Pseudomonadati</taxon>
        <taxon>Pseudomonadota</taxon>
        <taxon>Betaproteobacteria</taxon>
        <taxon>Burkholderiales</taxon>
        <taxon>Burkholderiaceae</taxon>
        <taxon>Cupriavidus</taxon>
    </lineage>
</organism>
<dbReference type="GO" id="GO:0140359">
    <property type="term" value="F:ABC-type transporter activity"/>
    <property type="evidence" value="ECO:0007669"/>
    <property type="project" value="InterPro"/>
</dbReference>
<keyword evidence="3" id="KW-0997">Cell inner membrane</keyword>
<protein>
    <submittedName>
        <fullName evidence="9">sn-glycerol-3-phosphate ABC transporter ATP-binding protein</fullName>
    </submittedName>
</protein>
<dbReference type="Pfam" id="PF00005">
    <property type="entry name" value="ABC_tran"/>
    <property type="match status" value="1"/>
</dbReference>
<dbReference type="GO" id="GO:0008643">
    <property type="term" value="P:carbohydrate transport"/>
    <property type="evidence" value="ECO:0007669"/>
    <property type="project" value="InterPro"/>
</dbReference>
<gene>
    <name evidence="9" type="ORF">OR16_22858</name>
</gene>
<dbReference type="SUPFAM" id="SSF50331">
    <property type="entry name" value="MOP-like"/>
    <property type="match status" value="1"/>
</dbReference>
<dbReference type="RefSeq" id="WP_006159985.1">
    <property type="nucleotide sequence ID" value="NZ_AHJE01000056.1"/>
</dbReference>
<keyword evidence="7" id="KW-0472">Membrane</keyword>
<evidence type="ECO:0000256" key="5">
    <source>
        <dbReference type="ARBA" id="ARBA00022840"/>
    </source>
</evidence>
<keyword evidence="5 9" id="KW-0067">ATP-binding</keyword>
<sequence>MATVETRSLTKRFDGANAVDGIDLAVREAEFLVLLGPSGSGKTTLLRLIAGLEAPTSGDILVGGRVVTGLPPRAHNMAMVFQSYALYPHLSVGGNIAFPLEAQRMPREAIARKVSWAAALFGIGHLLARKPRQLSGGERQRVALARAVVRDPVAFLLDEPLSNLDAKLRTSAREELQQLQRRLATTTIYVTHDQIEALALGDRVAILDHGRVHQLGTPQQVYEQPADTFVATFIGSPPMNLVNTDAVVTGFRPEHFLPRGVRGGDEALEAFPFHVTRIENLGSDRLVYGLLEPPLPPAKVISRIPCTVTVPLEAGARYPFVVRRADLRRFDARSGASLGAPPSVASSVASFVAPFARPA</sequence>
<evidence type="ECO:0000259" key="8">
    <source>
        <dbReference type="PROSITE" id="PS50893"/>
    </source>
</evidence>
<dbReference type="InterPro" id="IPR047641">
    <property type="entry name" value="ABC_transpr_MalK/UgpC-like"/>
</dbReference>
<dbReference type="GO" id="GO:0016887">
    <property type="term" value="F:ATP hydrolysis activity"/>
    <property type="evidence" value="ECO:0007669"/>
    <property type="project" value="InterPro"/>
</dbReference>
<evidence type="ECO:0000313" key="9">
    <source>
        <dbReference type="EMBL" id="EHP40927.1"/>
    </source>
</evidence>
<dbReference type="GO" id="GO:0005524">
    <property type="term" value="F:ATP binding"/>
    <property type="evidence" value="ECO:0007669"/>
    <property type="project" value="UniProtKB-KW"/>
</dbReference>
<dbReference type="EMBL" id="AHJE01000056">
    <property type="protein sequence ID" value="EHP40927.1"/>
    <property type="molecule type" value="Genomic_DNA"/>
</dbReference>
<evidence type="ECO:0000313" key="10">
    <source>
        <dbReference type="Proteomes" id="UP000005808"/>
    </source>
</evidence>
<keyword evidence="6" id="KW-1278">Translocase</keyword>
<evidence type="ECO:0000256" key="1">
    <source>
        <dbReference type="ARBA" id="ARBA00022448"/>
    </source>
</evidence>
<dbReference type="SUPFAM" id="SSF52540">
    <property type="entry name" value="P-loop containing nucleoside triphosphate hydrolases"/>
    <property type="match status" value="1"/>
</dbReference>
<dbReference type="InterPro" id="IPR015855">
    <property type="entry name" value="ABC_transpr_MalK-like"/>
</dbReference>
<name>H1S977_9BURK</name>
<dbReference type="FunFam" id="3.40.50.300:FF:000042">
    <property type="entry name" value="Maltose/maltodextrin ABC transporter, ATP-binding protein"/>
    <property type="match status" value="1"/>
</dbReference>
<proteinExistence type="predicted"/>
<dbReference type="Gene3D" id="2.40.50.100">
    <property type="match status" value="1"/>
</dbReference>
<dbReference type="InterPro" id="IPR008995">
    <property type="entry name" value="Mo/tungstate-bd_C_term_dom"/>
</dbReference>
<dbReference type="Proteomes" id="UP000005808">
    <property type="component" value="Unassembled WGS sequence"/>
</dbReference>
<dbReference type="PANTHER" id="PTHR43875:SF15">
    <property type="entry name" value="TREHALOSE IMPORT ATP-BINDING PROTEIN SUGC"/>
    <property type="match status" value="1"/>
</dbReference>
<comment type="caution">
    <text evidence="9">The sequence shown here is derived from an EMBL/GenBank/DDBJ whole genome shotgun (WGS) entry which is preliminary data.</text>
</comment>
<dbReference type="SMART" id="SM00382">
    <property type="entry name" value="AAA"/>
    <property type="match status" value="1"/>
</dbReference>
<dbReference type="InterPro" id="IPR003439">
    <property type="entry name" value="ABC_transporter-like_ATP-bd"/>
</dbReference>
<evidence type="ECO:0000256" key="2">
    <source>
        <dbReference type="ARBA" id="ARBA00022475"/>
    </source>
</evidence>
<dbReference type="InterPro" id="IPR017871">
    <property type="entry name" value="ABC_transporter-like_CS"/>
</dbReference>
<dbReference type="InterPro" id="IPR027417">
    <property type="entry name" value="P-loop_NTPase"/>
</dbReference>
<dbReference type="InterPro" id="IPR003593">
    <property type="entry name" value="AAA+_ATPase"/>
</dbReference>
<dbReference type="OrthoDB" id="5298774at2"/>
<dbReference type="PROSITE" id="PS50893">
    <property type="entry name" value="ABC_TRANSPORTER_2"/>
    <property type="match status" value="1"/>
</dbReference>
<evidence type="ECO:0000256" key="3">
    <source>
        <dbReference type="ARBA" id="ARBA00022519"/>
    </source>
</evidence>
<dbReference type="PATRIC" id="fig|1127483.3.peg.4568"/>
<evidence type="ECO:0000256" key="6">
    <source>
        <dbReference type="ARBA" id="ARBA00022967"/>
    </source>
</evidence>
<reference evidence="9 10" key="1">
    <citation type="journal article" date="2012" name="J. Bacteriol.">
        <title>De Novo Genome Project of Cupriavidus basilensis OR16.</title>
        <authorList>
            <person name="Cserhati M."/>
            <person name="Kriszt B."/>
            <person name="Szoboszlay S."/>
            <person name="Toth A."/>
            <person name="Szabo I."/>
            <person name="Tancsics A."/>
            <person name="Nagy I."/>
            <person name="Horvath B."/>
            <person name="Nagy I."/>
            <person name="Kukolya J."/>
        </authorList>
    </citation>
    <scope>NUCLEOTIDE SEQUENCE [LARGE SCALE GENOMIC DNA]</scope>
    <source>
        <strain evidence="9 10">OR16</strain>
    </source>
</reference>
<dbReference type="PROSITE" id="PS00211">
    <property type="entry name" value="ABC_TRANSPORTER_1"/>
    <property type="match status" value="1"/>
</dbReference>
<dbReference type="GO" id="GO:0055052">
    <property type="term" value="C:ATP-binding cassette (ABC) transporter complex, substrate-binding subunit-containing"/>
    <property type="evidence" value="ECO:0007669"/>
    <property type="project" value="TreeGrafter"/>
</dbReference>
<keyword evidence="1" id="KW-0813">Transport</keyword>
<keyword evidence="2" id="KW-1003">Cell membrane</keyword>
<dbReference type="PANTHER" id="PTHR43875">
    <property type="entry name" value="MALTODEXTRIN IMPORT ATP-BINDING PROTEIN MSMX"/>
    <property type="match status" value="1"/>
</dbReference>
<dbReference type="Gene3D" id="3.40.50.300">
    <property type="entry name" value="P-loop containing nucleotide triphosphate hydrolases"/>
    <property type="match status" value="1"/>
</dbReference>
<dbReference type="CDD" id="cd03301">
    <property type="entry name" value="ABC_MalK_N"/>
    <property type="match status" value="1"/>
</dbReference>